<accession>A0A8H6LZ77</accession>
<comment type="caution">
    <text evidence="2">The sequence shown here is derived from an EMBL/GenBank/DDBJ whole genome shotgun (WGS) entry which is preliminary data.</text>
</comment>
<organism evidence="2 3">
    <name type="scientific">Ephemerocybe angulata</name>
    <dbReference type="NCBI Taxonomy" id="980116"/>
    <lineage>
        <taxon>Eukaryota</taxon>
        <taxon>Fungi</taxon>
        <taxon>Dikarya</taxon>
        <taxon>Basidiomycota</taxon>
        <taxon>Agaricomycotina</taxon>
        <taxon>Agaricomycetes</taxon>
        <taxon>Agaricomycetidae</taxon>
        <taxon>Agaricales</taxon>
        <taxon>Agaricineae</taxon>
        <taxon>Psathyrellaceae</taxon>
        <taxon>Ephemerocybe</taxon>
    </lineage>
</organism>
<protein>
    <submittedName>
        <fullName evidence="2">Uncharacterized protein</fullName>
    </submittedName>
</protein>
<evidence type="ECO:0000313" key="3">
    <source>
        <dbReference type="Proteomes" id="UP000521943"/>
    </source>
</evidence>
<evidence type="ECO:0000256" key="1">
    <source>
        <dbReference type="SAM" id="MobiDB-lite"/>
    </source>
</evidence>
<feature type="region of interest" description="Disordered" evidence="1">
    <location>
        <begin position="74"/>
        <end position="184"/>
    </location>
</feature>
<dbReference type="Proteomes" id="UP000521943">
    <property type="component" value="Unassembled WGS sequence"/>
</dbReference>
<keyword evidence="3" id="KW-1185">Reference proteome</keyword>
<feature type="compositionally biased region" description="Basic and acidic residues" evidence="1">
    <location>
        <begin position="94"/>
        <end position="107"/>
    </location>
</feature>
<sequence>MIERAQVAKSRLEHPVQHTTTRLMAIERSLACSPIAGSVPSLLSSPVALQASAAVTINSTSRASTSAIVNGAVSAPGSKPPAYSWQDTQVASKSKREPPKHNAKEVSTKQPLRKWSPKGSLIDLLRPDRHSKEGRSESSSRVCADRTHNNKPNQSPPPNAFANANQAVPTIGGNGSSERPTFPTNIQASTNLVAAVPGAAQQGNDAFESASNGALDAMEQLRAINQTFHYHQSRFTLPAKLDFIAHYSLFPFIHFFQQSSPSLLRTDLDLPLGRA</sequence>
<dbReference type="AlphaFoldDB" id="A0A8H6LZ77"/>
<reference evidence="2 3" key="1">
    <citation type="submission" date="2020-07" db="EMBL/GenBank/DDBJ databases">
        <title>Comparative genomics of pyrophilous fungi reveals a link between fire events and developmental genes.</title>
        <authorList>
            <consortium name="DOE Joint Genome Institute"/>
            <person name="Steindorff A.S."/>
            <person name="Carver A."/>
            <person name="Calhoun S."/>
            <person name="Stillman K."/>
            <person name="Liu H."/>
            <person name="Lipzen A."/>
            <person name="Pangilinan J."/>
            <person name="Labutti K."/>
            <person name="Bruns T.D."/>
            <person name="Grigoriev I.V."/>
        </authorList>
    </citation>
    <scope>NUCLEOTIDE SEQUENCE [LARGE SCALE GENOMIC DNA]</scope>
    <source>
        <strain evidence="2 3">CBS 144469</strain>
    </source>
</reference>
<evidence type="ECO:0000313" key="2">
    <source>
        <dbReference type="EMBL" id="KAF6749538.1"/>
    </source>
</evidence>
<gene>
    <name evidence="2" type="ORF">DFP72DRAFT_1073073</name>
</gene>
<name>A0A8H6LZ77_9AGAR</name>
<proteinExistence type="predicted"/>
<dbReference type="EMBL" id="JACGCI010000062">
    <property type="protein sequence ID" value="KAF6749538.1"/>
    <property type="molecule type" value="Genomic_DNA"/>
</dbReference>
<feature type="compositionally biased region" description="Basic and acidic residues" evidence="1">
    <location>
        <begin position="125"/>
        <end position="148"/>
    </location>
</feature>